<dbReference type="Proteomes" id="UP000502345">
    <property type="component" value="Chromosome"/>
</dbReference>
<name>A0A6G9CW25_RHOER</name>
<protein>
    <recommendedName>
        <fullName evidence="4">AAA domain-containing protein</fullName>
    </recommendedName>
</protein>
<reference evidence="2 3" key="1">
    <citation type="submission" date="2020-03" db="EMBL/GenBank/DDBJ databases">
        <title>Screen low temperature-resistant strains for efficient degradation of petroleum hydrocarbons under the low temperature.</title>
        <authorList>
            <person name="Wang Y."/>
            <person name="Chen J."/>
        </authorList>
    </citation>
    <scope>NUCLEOTIDE SEQUENCE [LARGE SCALE GENOMIC DNA]</scope>
    <source>
        <strain evidence="2 3">KB1</strain>
    </source>
</reference>
<dbReference type="Gene3D" id="3.40.50.300">
    <property type="entry name" value="P-loop containing nucleotide triphosphate hydrolases"/>
    <property type="match status" value="1"/>
</dbReference>
<evidence type="ECO:0008006" key="4">
    <source>
        <dbReference type="Google" id="ProtNLM"/>
    </source>
</evidence>
<dbReference type="SUPFAM" id="SSF52540">
    <property type="entry name" value="P-loop containing nucleoside triphosphate hydrolases"/>
    <property type="match status" value="1"/>
</dbReference>
<evidence type="ECO:0000313" key="3">
    <source>
        <dbReference type="Proteomes" id="UP000502345"/>
    </source>
</evidence>
<dbReference type="EMBL" id="CP050124">
    <property type="protein sequence ID" value="QIP41098.1"/>
    <property type="molecule type" value="Genomic_DNA"/>
</dbReference>
<gene>
    <name evidence="2" type="ORF">G9444_3854</name>
</gene>
<feature type="region of interest" description="Disordered" evidence="1">
    <location>
        <begin position="1"/>
        <end position="72"/>
    </location>
</feature>
<evidence type="ECO:0000313" key="2">
    <source>
        <dbReference type="EMBL" id="QIP41098.1"/>
    </source>
</evidence>
<sequence>MNIPYSTDSDEWVPPSEPPIDDGAVPSSGIGGAEPRTIRSSAVLGTVPEPYDQQESTVPSSAPYVREPGTAPELTTVPSSGTPMWEPGTNPYADVAAMLDGTLPEPPKPMVLRRSDGKYVFYDGQVNWVFGDPEGGKTWVCLACASEALNAGKNVIVIDLDHNGARGNHKSTHSARCPCCSSA</sequence>
<evidence type="ECO:0000256" key="1">
    <source>
        <dbReference type="SAM" id="MobiDB-lite"/>
    </source>
</evidence>
<dbReference type="AlphaFoldDB" id="A0A6G9CW25"/>
<accession>A0A6G9CW25</accession>
<dbReference type="RefSeq" id="WP_225320070.1">
    <property type="nucleotide sequence ID" value="NZ_CP050124.1"/>
</dbReference>
<proteinExistence type="predicted"/>
<organism evidence="2 3">
    <name type="scientific">Rhodococcus erythropolis</name>
    <name type="common">Arthrobacter picolinophilus</name>
    <dbReference type="NCBI Taxonomy" id="1833"/>
    <lineage>
        <taxon>Bacteria</taxon>
        <taxon>Bacillati</taxon>
        <taxon>Actinomycetota</taxon>
        <taxon>Actinomycetes</taxon>
        <taxon>Mycobacteriales</taxon>
        <taxon>Nocardiaceae</taxon>
        <taxon>Rhodococcus</taxon>
        <taxon>Rhodococcus erythropolis group</taxon>
    </lineage>
</organism>
<dbReference type="InterPro" id="IPR027417">
    <property type="entry name" value="P-loop_NTPase"/>
</dbReference>